<dbReference type="Pfam" id="PF13966">
    <property type="entry name" value="zf-RVT"/>
    <property type="match status" value="1"/>
</dbReference>
<keyword evidence="3" id="KW-1185">Reference proteome</keyword>
<sequence>MIGSCLLSISRPKCSPLWRALSNVWDTVRENIFWLVGDGNDVHLWNDTWVPSLGHLRPWASSTSSNIDDLHFEDLLLDDGHRNVGCLLDLVHNSAVPHIMGVLPPPFGGLRDTVAWKLTPTGSFSIASAYDNLVDPTWDAPDSKWYCIWLLPVTQRIRVFLWMVLHQRLMTNVERVRRGLSSDPSCPSCGCCYESILHILRDCPPTRCFWQPIIPCSDHMVFFSSPLEHWLVFNLEASRGAQSNLPLVLFIPISFVAALEA</sequence>
<dbReference type="InterPro" id="IPR026960">
    <property type="entry name" value="RVT-Znf"/>
</dbReference>
<comment type="caution">
    <text evidence="2">The sequence shown here is derived from an EMBL/GenBank/DDBJ whole genome shotgun (WGS) entry which is preliminary data.</text>
</comment>
<evidence type="ECO:0000313" key="2">
    <source>
        <dbReference type="EMBL" id="KAK9001422.1"/>
    </source>
</evidence>
<protein>
    <recommendedName>
        <fullName evidence="1">Reverse transcriptase zinc-binding domain-containing protein</fullName>
    </recommendedName>
</protein>
<evidence type="ECO:0000259" key="1">
    <source>
        <dbReference type="Pfam" id="PF13966"/>
    </source>
</evidence>
<gene>
    <name evidence="2" type="ORF">V6N11_083206</name>
</gene>
<accession>A0ABR2QL68</accession>
<dbReference type="EMBL" id="JBBPBN010000036">
    <property type="protein sequence ID" value="KAK9001422.1"/>
    <property type="molecule type" value="Genomic_DNA"/>
</dbReference>
<reference evidence="2 3" key="1">
    <citation type="journal article" date="2024" name="G3 (Bethesda)">
        <title>Genome assembly of Hibiscus sabdariffa L. provides insights into metabolisms of medicinal natural products.</title>
        <authorList>
            <person name="Kim T."/>
        </authorList>
    </citation>
    <scope>NUCLEOTIDE SEQUENCE [LARGE SCALE GENOMIC DNA]</scope>
    <source>
        <strain evidence="2">TK-2024</strain>
        <tissue evidence="2">Old leaves</tissue>
    </source>
</reference>
<organism evidence="2 3">
    <name type="scientific">Hibiscus sabdariffa</name>
    <name type="common">roselle</name>
    <dbReference type="NCBI Taxonomy" id="183260"/>
    <lineage>
        <taxon>Eukaryota</taxon>
        <taxon>Viridiplantae</taxon>
        <taxon>Streptophyta</taxon>
        <taxon>Embryophyta</taxon>
        <taxon>Tracheophyta</taxon>
        <taxon>Spermatophyta</taxon>
        <taxon>Magnoliopsida</taxon>
        <taxon>eudicotyledons</taxon>
        <taxon>Gunneridae</taxon>
        <taxon>Pentapetalae</taxon>
        <taxon>rosids</taxon>
        <taxon>malvids</taxon>
        <taxon>Malvales</taxon>
        <taxon>Malvaceae</taxon>
        <taxon>Malvoideae</taxon>
        <taxon>Hibiscus</taxon>
    </lineage>
</organism>
<dbReference type="Proteomes" id="UP001396334">
    <property type="component" value="Unassembled WGS sequence"/>
</dbReference>
<feature type="domain" description="Reverse transcriptase zinc-binding" evidence="1">
    <location>
        <begin position="124"/>
        <end position="210"/>
    </location>
</feature>
<proteinExistence type="predicted"/>
<name>A0ABR2QL68_9ROSI</name>
<evidence type="ECO:0000313" key="3">
    <source>
        <dbReference type="Proteomes" id="UP001396334"/>
    </source>
</evidence>